<dbReference type="Proteomes" id="UP000190973">
    <property type="component" value="Unassembled WGS sequence"/>
</dbReference>
<dbReference type="SUPFAM" id="SSF160631">
    <property type="entry name" value="SMI1/KNR4-like"/>
    <property type="match status" value="1"/>
</dbReference>
<sequence length="151" mass="17786">MKIEKEWVKYITEINIICKKYNETVNRNIASEVSIDTLKKWVSDNISKDLWLKDYEEFLKVQNGFEFDGLIFYGASDYESNLMSENEAWDFNGESFGHKYLFLGDADISWYVYDICEMSFAELDKPSGDLIERFKDFDCMLLSALKTKIQI</sequence>
<protein>
    <recommendedName>
        <fullName evidence="3">Knr4/Smi1-like domain-containing protein</fullName>
    </recommendedName>
</protein>
<dbReference type="AlphaFoldDB" id="A0A1S8S1Y7"/>
<dbReference type="EMBL" id="LZZI01000075">
    <property type="protein sequence ID" value="OOM59454.1"/>
    <property type="molecule type" value="Genomic_DNA"/>
</dbReference>
<dbReference type="NCBIfam" id="NF038335">
    <property type="entry name" value="YPO0640_fam"/>
    <property type="match status" value="1"/>
</dbReference>
<reference evidence="1 2" key="1">
    <citation type="submission" date="2016-05" db="EMBL/GenBank/DDBJ databases">
        <title>Microbial solvent formation.</title>
        <authorList>
            <person name="Poehlein A."/>
            <person name="Montoya Solano J.D."/>
            <person name="Flitsch S."/>
            <person name="Krabben P."/>
            <person name="Duerre P."/>
            <person name="Daniel R."/>
        </authorList>
    </citation>
    <scope>NUCLEOTIDE SEQUENCE [LARGE SCALE GENOMIC DNA]</scope>
    <source>
        <strain evidence="1 2">DSM 53</strain>
    </source>
</reference>
<dbReference type="InterPro" id="IPR037883">
    <property type="entry name" value="Knr4/Smi1-like_sf"/>
</dbReference>
<evidence type="ECO:0000313" key="1">
    <source>
        <dbReference type="EMBL" id="OOM59454.1"/>
    </source>
</evidence>
<comment type="caution">
    <text evidence="1">The sequence shown here is derived from an EMBL/GenBank/DDBJ whole genome shotgun (WGS) entry which is preliminary data.</text>
</comment>
<evidence type="ECO:0000313" key="2">
    <source>
        <dbReference type="Proteomes" id="UP000190973"/>
    </source>
</evidence>
<dbReference type="Gene3D" id="3.40.1580.10">
    <property type="entry name" value="SMI1/KNR4-like"/>
    <property type="match status" value="1"/>
</dbReference>
<dbReference type="RefSeq" id="WP_077839874.1">
    <property type="nucleotide sequence ID" value="NZ_JABTAE010000001.1"/>
</dbReference>
<gene>
    <name evidence="1" type="ORF">CLBCK_34970</name>
</gene>
<accession>A0A1S8S1Y7</accession>
<proteinExistence type="predicted"/>
<evidence type="ECO:0008006" key="3">
    <source>
        <dbReference type="Google" id="ProtNLM"/>
    </source>
</evidence>
<organism evidence="1 2">
    <name type="scientific">Clostridium beijerinckii</name>
    <name type="common">Clostridium MP</name>
    <dbReference type="NCBI Taxonomy" id="1520"/>
    <lineage>
        <taxon>Bacteria</taxon>
        <taxon>Bacillati</taxon>
        <taxon>Bacillota</taxon>
        <taxon>Clostridia</taxon>
        <taxon>Eubacteriales</taxon>
        <taxon>Clostridiaceae</taxon>
        <taxon>Clostridium</taxon>
    </lineage>
</organism>
<name>A0A1S8S1Y7_CLOBE</name>